<dbReference type="PANTHER" id="PTHR46017">
    <property type="entry name" value="ALPHA-MANNOSIDASE 2C1"/>
    <property type="match status" value="1"/>
</dbReference>
<dbReference type="SMART" id="SM00872">
    <property type="entry name" value="Alpha-mann_mid"/>
    <property type="match status" value="1"/>
</dbReference>
<comment type="similarity">
    <text evidence="1">Belongs to the glycosyl hydrolase 38 family.</text>
</comment>
<evidence type="ECO:0000256" key="4">
    <source>
        <dbReference type="ARBA" id="ARBA00023295"/>
    </source>
</evidence>
<reference evidence="6" key="2">
    <citation type="submission" date="2021-04" db="EMBL/GenBank/DDBJ databases">
        <authorList>
            <person name="Gilroy R."/>
        </authorList>
    </citation>
    <scope>NUCLEOTIDE SEQUENCE</scope>
    <source>
        <strain evidence="6">ChiHecolR3B27-1887</strain>
    </source>
</reference>
<sequence>MGKNIHVVAHSHWDREWYFTTSRSKIYLQKDLGDVMDTLEREPEFTAFLLDGQSCLIDDYLAWKPEDRPRMEALVRASRLVAGPWYTQTDQMVISGESIVRNLYFGIRRAEELGGSMMVAYVPDSFGQAGNMPQIYRGFGIDTTLFWRGVSDDMAAHTDFTWRGDDGSTVLASQIPNGYYIGGNIPEEGPLVEKFWDEQCMDKAARRAATDEVYFPVGFDQAPIRTNLPQIVAARQAADPENTYRISSLPEFMDDLRRAVAERTEPLEEVSGELLVGKHMRIHRSIFSSRSDLKALNTQLQNYVVNVMEPILLLSSQLGNQYPRGAVDALWKLMFENAAHDSIGSSVNDEVNEDVYLRYKQVHDIAVNLVELHERLIVTSLRDSENRHSLTVFNALPARRSGVVTTKMYLPGGDLALVAEDGRRVPYTVLAKRDLTDYVLTQTIRLDPSRPIEIPDQVLEATVAVDASDVPALGFSRLTLVSGEDGEDALAPRDALENEFYRVSVNADGSLRVESKADGTVYEREAVLVESGDDGDSFNYSPPRADLVVRSTDFEPRVEVEGSGVVQRARVSFDMMVPCDLEARAAGVCEARFPVTLEVTLEKGSPVIGLSVHVDNTEPRSHRLCALFDAQLATSVNYADEQFGSIVRENVHERDMALYRASVGAPEEPEPDEPGGMPVNWVQKEGSWQEPPVAIEPTQSYVGLFGEGRGIAVFPQGVREYQIVDDELRSGGRGNQICLTLFRTYGFMGKENLLYRPGRASGEKTMETPAAQLNHEMTYELGFATFAGAFNEAHVADVARAFNTPLDAYEYAPFLNGRLIFSQMERTGTEEPERSLLSVEGGLTLSCVKRAEDRPGLVVRLYNGLEHEEAGARLTFADEVTCASYVDLLERDCAPVEHDAHTVTVEPVGHCRFVTVYVEL</sequence>
<reference evidence="6" key="1">
    <citation type="journal article" date="2021" name="PeerJ">
        <title>Extensive microbial diversity within the chicken gut microbiome revealed by metagenomics and culture.</title>
        <authorList>
            <person name="Gilroy R."/>
            <person name="Ravi A."/>
            <person name="Getino M."/>
            <person name="Pursley I."/>
            <person name="Horton D.L."/>
            <person name="Alikhan N.F."/>
            <person name="Baker D."/>
            <person name="Gharbi K."/>
            <person name="Hall N."/>
            <person name="Watson M."/>
            <person name="Adriaenssens E.M."/>
            <person name="Foster-Nyarko E."/>
            <person name="Jarju S."/>
            <person name="Secka A."/>
            <person name="Antonio M."/>
            <person name="Oren A."/>
            <person name="Chaudhuri R.R."/>
            <person name="La Ragione R."/>
            <person name="Hildebrand F."/>
            <person name="Pallen M.J."/>
        </authorList>
    </citation>
    <scope>NUCLEOTIDE SEQUENCE</scope>
    <source>
        <strain evidence="6">ChiHecolR3B27-1887</strain>
    </source>
</reference>
<dbReference type="GO" id="GO:0004559">
    <property type="term" value="F:alpha-mannosidase activity"/>
    <property type="evidence" value="ECO:0007669"/>
    <property type="project" value="InterPro"/>
</dbReference>
<dbReference type="AlphaFoldDB" id="A0A9D2DLC4"/>
<dbReference type="InterPro" id="IPR027291">
    <property type="entry name" value="Glyco_hydro_38_N_sf"/>
</dbReference>
<dbReference type="Gene3D" id="1.20.1270.50">
    <property type="entry name" value="Glycoside hydrolase family 38, central domain"/>
    <property type="match status" value="1"/>
</dbReference>
<dbReference type="Gene3D" id="2.70.98.30">
    <property type="entry name" value="Golgi alpha-mannosidase II, domain 4"/>
    <property type="match status" value="1"/>
</dbReference>
<organism evidence="6 7">
    <name type="scientific">Candidatus Olsenella stercoravium</name>
    <dbReference type="NCBI Taxonomy" id="2838713"/>
    <lineage>
        <taxon>Bacteria</taxon>
        <taxon>Bacillati</taxon>
        <taxon>Actinomycetota</taxon>
        <taxon>Coriobacteriia</taxon>
        <taxon>Coriobacteriales</taxon>
        <taxon>Atopobiaceae</taxon>
        <taxon>Olsenella</taxon>
    </lineage>
</organism>
<dbReference type="Gene3D" id="3.20.110.10">
    <property type="entry name" value="Glycoside hydrolase 38, N terminal domain"/>
    <property type="match status" value="1"/>
</dbReference>
<evidence type="ECO:0000256" key="3">
    <source>
        <dbReference type="ARBA" id="ARBA00022801"/>
    </source>
</evidence>
<protein>
    <submittedName>
        <fullName evidence="6">Alpha-mannosidase</fullName>
    </submittedName>
</protein>
<evidence type="ECO:0000256" key="1">
    <source>
        <dbReference type="ARBA" id="ARBA00009792"/>
    </source>
</evidence>
<gene>
    <name evidence="6" type="ORF">IAA22_08425</name>
</gene>
<dbReference type="InterPro" id="IPR011013">
    <property type="entry name" value="Gal_mutarotase_sf_dom"/>
</dbReference>
<evidence type="ECO:0000313" key="7">
    <source>
        <dbReference type="Proteomes" id="UP000824029"/>
    </source>
</evidence>
<feature type="domain" description="Glycoside hydrolase family 38 central" evidence="5">
    <location>
        <begin position="281"/>
        <end position="359"/>
    </location>
</feature>
<evidence type="ECO:0000259" key="5">
    <source>
        <dbReference type="SMART" id="SM00872"/>
    </source>
</evidence>
<dbReference type="SUPFAM" id="SSF88688">
    <property type="entry name" value="Families 57/38 glycoside transferase middle domain"/>
    <property type="match status" value="1"/>
</dbReference>
<dbReference type="InterPro" id="IPR037094">
    <property type="entry name" value="Glyco_hydro_38_cen_sf"/>
</dbReference>
<dbReference type="Pfam" id="PF09261">
    <property type="entry name" value="Alpha-mann_mid"/>
    <property type="match status" value="1"/>
</dbReference>
<evidence type="ECO:0000256" key="2">
    <source>
        <dbReference type="ARBA" id="ARBA00022723"/>
    </source>
</evidence>
<keyword evidence="2" id="KW-0479">Metal-binding</keyword>
<name>A0A9D2DLC4_9ACTN</name>
<comment type="caution">
    <text evidence="6">The sequence shown here is derived from an EMBL/GenBank/DDBJ whole genome shotgun (WGS) entry which is preliminary data.</text>
</comment>
<dbReference type="InterPro" id="IPR011330">
    <property type="entry name" value="Glyco_hydro/deAcase_b/a-brl"/>
</dbReference>
<dbReference type="PANTHER" id="PTHR46017:SF2">
    <property type="entry name" value="MANNOSYLGLYCERATE HYDROLASE"/>
    <property type="match status" value="1"/>
</dbReference>
<proteinExistence type="inferred from homology"/>
<keyword evidence="3" id="KW-0378">Hydrolase</keyword>
<evidence type="ECO:0000313" key="6">
    <source>
        <dbReference type="EMBL" id="HIZ19115.1"/>
    </source>
</evidence>
<dbReference type="Pfam" id="PF17677">
    <property type="entry name" value="Glyco_hydro38C2"/>
    <property type="match status" value="1"/>
</dbReference>
<dbReference type="CDD" id="cd10815">
    <property type="entry name" value="GH38N_AMII_EcMngB_like"/>
    <property type="match status" value="1"/>
</dbReference>
<dbReference type="GO" id="GO:0006013">
    <property type="term" value="P:mannose metabolic process"/>
    <property type="evidence" value="ECO:0007669"/>
    <property type="project" value="InterPro"/>
</dbReference>
<dbReference type="InterPro" id="IPR000602">
    <property type="entry name" value="Glyco_hydro_38_N"/>
</dbReference>
<dbReference type="EMBL" id="DXBZ01000166">
    <property type="protein sequence ID" value="HIZ19115.1"/>
    <property type="molecule type" value="Genomic_DNA"/>
</dbReference>
<dbReference type="GO" id="GO:0030246">
    <property type="term" value="F:carbohydrate binding"/>
    <property type="evidence" value="ECO:0007669"/>
    <property type="project" value="InterPro"/>
</dbReference>
<dbReference type="Pfam" id="PF01074">
    <property type="entry name" value="Glyco_hydro_38N"/>
    <property type="match status" value="1"/>
</dbReference>
<dbReference type="GO" id="GO:0046872">
    <property type="term" value="F:metal ion binding"/>
    <property type="evidence" value="ECO:0007669"/>
    <property type="project" value="UniProtKB-KW"/>
</dbReference>
<dbReference type="SUPFAM" id="SSF74650">
    <property type="entry name" value="Galactose mutarotase-like"/>
    <property type="match status" value="1"/>
</dbReference>
<dbReference type="Proteomes" id="UP000824029">
    <property type="component" value="Unassembled WGS sequence"/>
</dbReference>
<dbReference type="InterPro" id="IPR015341">
    <property type="entry name" value="Glyco_hydro_38_cen"/>
</dbReference>
<dbReference type="SUPFAM" id="SSF88713">
    <property type="entry name" value="Glycoside hydrolase/deacetylase"/>
    <property type="match status" value="1"/>
</dbReference>
<dbReference type="InterPro" id="IPR041147">
    <property type="entry name" value="GH38_C"/>
</dbReference>
<dbReference type="InterPro" id="IPR028995">
    <property type="entry name" value="Glyco_hydro_57/38_cen_sf"/>
</dbReference>
<accession>A0A9D2DLC4</accession>
<dbReference type="GO" id="GO:0009313">
    <property type="term" value="P:oligosaccharide catabolic process"/>
    <property type="evidence" value="ECO:0007669"/>
    <property type="project" value="TreeGrafter"/>
</dbReference>
<keyword evidence="4" id="KW-0326">Glycosidase</keyword>